<dbReference type="Gene3D" id="3.10.25.10">
    <property type="entry name" value="Formyl transferase, C-terminal domain"/>
    <property type="match status" value="1"/>
</dbReference>
<dbReference type="InterPro" id="IPR036477">
    <property type="entry name" value="Formyl_transf_N_sf"/>
</dbReference>
<evidence type="ECO:0000313" key="12">
    <source>
        <dbReference type="Proteomes" id="UP001056429"/>
    </source>
</evidence>
<dbReference type="SUPFAM" id="SSF50486">
    <property type="entry name" value="FMT C-terminal domain-like"/>
    <property type="match status" value="1"/>
</dbReference>
<reference evidence="11" key="2">
    <citation type="submission" date="2021-04" db="EMBL/GenBank/DDBJ databases">
        <authorList>
            <person name="Dong X."/>
        </authorList>
    </citation>
    <scope>NUCLEOTIDE SEQUENCE</scope>
    <source>
        <strain evidence="11">ZWT</strain>
    </source>
</reference>
<evidence type="ECO:0000313" key="11">
    <source>
        <dbReference type="EMBL" id="MCM1991061.1"/>
    </source>
</evidence>
<dbReference type="GO" id="GO:0005829">
    <property type="term" value="C:cytosol"/>
    <property type="evidence" value="ECO:0007669"/>
    <property type="project" value="TreeGrafter"/>
</dbReference>
<feature type="domain" description="Formyl transferase N-terminal" evidence="9">
    <location>
        <begin position="1"/>
        <end position="179"/>
    </location>
</feature>
<dbReference type="Pfam" id="PF02911">
    <property type="entry name" value="Formyl_trans_C"/>
    <property type="match status" value="1"/>
</dbReference>
<dbReference type="PANTHER" id="PTHR11138:SF5">
    <property type="entry name" value="METHIONYL-TRNA FORMYLTRANSFERASE, MITOCHONDRIAL"/>
    <property type="match status" value="1"/>
</dbReference>
<evidence type="ECO:0000256" key="6">
    <source>
        <dbReference type="ARBA" id="ARBA00022917"/>
    </source>
</evidence>
<dbReference type="InterPro" id="IPR002376">
    <property type="entry name" value="Formyl_transf_N"/>
</dbReference>
<dbReference type="EC" id="2.1.2.9" evidence="3 8"/>
<dbReference type="Pfam" id="PF00551">
    <property type="entry name" value="Formyl_trans_N"/>
    <property type="match status" value="1"/>
</dbReference>
<dbReference type="AlphaFoldDB" id="A0A9J6P5H5"/>
<dbReference type="CDD" id="cd08646">
    <property type="entry name" value="FMT_core_Met-tRNA-FMT_N"/>
    <property type="match status" value="1"/>
</dbReference>
<comment type="similarity">
    <text evidence="2 8">Belongs to the Fmt family.</text>
</comment>
<dbReference type="EMBL" id="JAGSOJ010000003">
    <property type="protein sequence ID" value="MCM1991061.1"/>
    <property type="molecule type" value="Genomic_DNA"/>
</dbReference>
<evidence type="ECO:0000256" key="1">
    <source>
        <dbReference type="ARBA" id="ARBA00002606"/>
    </source>
</evidence>
<organism evidence="11 12">
    <name type="scientific">Oceanirhabdus seepicola</name>
    <dbReference type="NCBI Taxonomy" id="2828781"/>
    <lineage>
        <taxon>Bacteria</taxon>
        <taxon>Bacillati</taxon>
        <taxon>Bacillota</taxon>
        <taxon>Clostridia</taxon>
        <taxon>Eubacteriales</taxon>
        <taxon>Clostridiaceae</taxon>
        <taxon>Oceanirhabdus</taxon>
    </lineage>
</organism>
<evidence type="ECO:0000259" key="9">
    <source>
        <dbReference type="Pfam" id="PF00551"/>
    </source>
</evidence>
<dbReference type="HAMAP" id="MF_00182">
    <property type="entry name" value="Formyl_trans"/>
    <property type="match status" value="1"/>
</dbReference>
<dbReference type="InterPro" id="IPR044135">
    <property type="entry name" value="Met-tRNA-FMT_C"/>
</dbReference>
<proteinExistence type="inferred from homology"/>
<comment type="caution">
    <text evidence="11">The sequence shown here is derived from an EMBL/GenBank/DDBJ whole genome shotgun (WGS) entry which is preliminary data.</text>
</comment>
<protein>
    <recommendedName>
        <fullName evidence="4 8">Methionyl-tRNA formyltransferase</fullName>
        <ecNumber evidence="3 8">2.1.2.9</ecNumber>
    </recommendedName>
</protein>
<keyword evidence="12" id="KW-1185">Reference proteome</keyword>
<gene>
    <name evidence="8 11" type="primary">fmt</name>
    <name evidence="11" type="ORF">KDK92_15115</name>
</gene>
<evidence type="ECO:0000256" key="7">
    <source>
        <dbReference type="ARBA" id="ARBA00048558"/>
    </source>
</evidence>
<evidence type="ECO:0000256" key="5">
    <source>
        <dbReference type="ARBA" id="ARBA00022679"/>
    </source>
</evidence>
<evidence type="ECO:0000256" key="2">
    <source>
        <dbReference type="ARBA" id="ARBA00010699"/>
    </source>
</evidence>
<dbReference type="InterPro" id="IPR041711">
    <property type="entry name" value="Met-tRNA-FMT_N"/>
</dbReference>
<name>A0A9J6P5H5_9CLOT</name>
<accession>A0A9J6P5H5</accession>
<reference evidence="11" key="1">
    <citation type="journal article" date="2021" name="mSystems">
        <title>Bacteria and Archaea Synergistically Convert Glycine Betaine to Biogenic Methane in the Formosa Cold Seep of the South China Sea.</title>
        <authorList>
            <person name="Li L."/>
            <person name="Zhang W."/>
            <person name="Zhang S."/>
            <person name="Song L."/>
            <person name="Sun Q."/>
            <person name="Zhang H."/>
            <person name="Xiang H."/>
            <person name="Dong X."/>
        </authorList>
    </citation>
    <scope>NUCLEOTIDE SEQUENCE</scope>
    <source>
        <strain evidence="11">ZWT</strain>
    </source>
</reference>
<dbReference type="InterPro" id="IPR037022">
    <property type="entry name" value="Formyl_trans_C_sf"/>
</dbReference>
<keyword evidence="6 8" id="KW-0648">Protein biosynthesis</keyword>
<dbReference type="NCBIfam" id="TIGR00460">
    <property type="entry name" value="fmt"/>
    <property type="match status" value="1"/>
</dbReference>
<dbReference type="Gene3D" id="3.40.50.170">
    <property type="entry name" value="Formyl transferase, N-terminal domain"/>
    <property type="match status" value="1"/>
</dbReference>
<evidence type="ECO:0000256" key="4">
    <source>
        <dbReference type="ARBA" id="ARBA00016014"/>
    </source>
</evidence>
<dbReference type="Proteomes" id="UP001056429">
    <property type="component" value="Unassembled WGS sequence"/>
</dbReference>
<dbReference type="CDD" id="cd08704">
    <property type="entry name" value="Met_tRNA_FMT_C"/>
    <property type="match status" value="1"/>
</dbReference>
<evidence type="ECO:0000259" key="10">
    <source>
        <dbReference type="Pfam" id="PF02911"/>
    </source>
</evidence>
<feature type="domain" description="Formyl transferase C-terminal" evidence="10">
    <location>
        <begin position="203"/>
        <end position="300"/>
    </location>
</feature>
<dbReference type="InterPro" id="IPR005794">
    <property type="entry name" value="Fmt"/>
</dbReference>
<evidence type="ECO:0000256" key="3">
    <source>
        <dbReference type="ARBA" id="ARBA00012261"/>
    </source>
</evidence>
<dbReference type="InterPro" id="IPR011034">
    <property type="entry name" value="Formyl_transferase-like_C_sf"/>
</dbReference>
<dbReference type="SUPFAM" id="SSF53328">
    <property type="entry name" value="Formyltransferase"/>
    <property type="match status" value="1"/>
</dbReference>
<dbReference type="InterPro" id="IPR005793">
    <property type="entry name" value="Formyl_trans_C"/>
</dbReference>
<comment type="catalytic activity">
    <reaction evidence="7 8">
        <text>L-methionyl-tRNA(fMet) + (6R)-10-formyltetrahydrofolate = N-formyl-L-methionyl-tRNA(fMet) + (6S)-5,6,7,8-tetrahydrofolate + H(+)</text>
        <dbReference type="Rhea" id="RHEA:24380"/>
        <dbReference type="Rhea" id="RHEA-COMP:9952"/>
        <dbReference type="Rhea" id="RHEA-COMP:9953"/>
        <dbReference type="ChEBI" id="CHEBI:15378"/>
        <dbReference type="ChEBI" id="CHEBI:57453"/>
        <dbReference type="ChEBI" id="CHEBI:78530"/>
        <dbReference type="ChEBI" id="CHEBI:78844"/>
        <dbReference type="ChEBI" id="CHEBI:195366"/>
        <dbReference type="EC" id="2.1.2.9"/>
    </reaction>
</comment>
<evidence type="ECO:0000256" key="8">
    <source>
        <dbReference type="HAMAP-Rule" id="MF_00182"/>
    </source>
</evidence>
<feature type="binding site" evidence="8">
    <location>
        <begin position="109"/>
        <end position="112"/>
    </location>
    <ligand>
        <name>(6S)-5,6,7,8-tetrahydrofolate</name>
        <dbReference type="ChEBI" id="CHEBI:57453"/>
    </ligand>
</feature>
<dbReference type="PANTHER" id="PTHR11138">
    <property type="entry name" value="METHIONYL-TRNA FORMYLTRANSFERASE"/>
    <property type="match status" value="1"/>
</dbReference>
<dbReference type="GO" id="GO:0004479">
    <property type="term" value="F:methionyl-tRNA formyltransferase activity"/>
    <property type="evidence" value="ECO:0007669"/>
    <property type="project" value="UniProtKB-UniRule"/>
</dbReference>
<keyword evidence="5 8" id="KW-0808">Transferase</keyword>
<sequence length="309" mass="34087">MKVVFMGTPDFAVPSLEKMIENFNVEAIFTQPDKKRGRGKKITFSPVKEAALKHEIQVFQPTVLRKDEEAIEALKKINPEFIVVVAYGQILPKVVLDIPKYGCINLHASLLPKYRGAAPLNWAIINGEKVSGNTTMLMDIGCDTGDMLIKDEVEIHEDMTVGELHDKLCSGGGELLVRTLNGIASGELKGVKQNDDESCHAPKIDKNLQSINWSESAQSIKNLIRGLSPYPVAFTKYDDKNIKIYESEVVEGDVSGVPGKVVNVSDAGIKVECSDKFLLIKKIQFPGKKPMYVNDFLRGNDLEKGIVLG</sequence>
<comment type="function">
    <text evidence="1 8">Attaches a formyl group to the free amino group of methionyl-tRNA(fMet). The formyl group appears to play a dual role in the initiator identity of N-formylmethionyl-tRNA by promoting its recognition by IF2 and preventing the misappropriation of this tRNA by the elongation apparatus.</text>
</comment>
<dbReference type="RefSeq" id="WP_250860167.1">
    <property type="nucleotide sequence ID" value="NZ_JAGSOJ010000003.1"/>
</dbReference>